<dbReference type="EMBL" id="GL349444">
    <property type="protein sequence ID" value="KNC46841.1"/>
    <property type="molecule type" value="Genomic_DNA"/>
</dbReference>
<dbReference type="AlphaFoldDB" id="A0A0L0D418"/>
<dbReference type="InterPro" id="IPR027417">
    <property type="entry name" value="P-loop_NTPase"/>
</dbReference>
<dbReference type="Proteomes" id="UP000054408">
    <property type="component" value="Unassembled WGS sequence"/>
</dbReference>
<keyword evidence="5" id="KW-1185">Reference proteome</keyword>
<sequence>MTTSELYANSGPPVFTGKYARERMPDMIDYSWHVHYTPARQRLHDRIIDEFLAECPQTALRAFAAAAAAESLTGPVADHEPWAIFTAGTMGSGKSYVLRKLDELGVLPQRCFVFIDPDKIRYKLPEMAAYLGDDPTLAGSRTHLEASYIQEVMQSIAFKVQADIIIDGSLRHAGFFRDQLFPRIKAKFPTYRIAIVHVTAERHHIMERVESRAAATGRHIPIDLLEETMAQVPNSVETLTPHVDLVAAACNNDAPHLTSLNFAPSRDPSSARVTPQLATPVDVQETAIKNWHLLGAAWGAVSPPHPHASA</sequence>
<feature type="domain" description="Zeta toxin" evidence="3">
    <location>
        <begin position="76"/>
        <end position="243"/>
    </location>
</feature>
<protein>
    <recommendedName>
        <fullName evidence="3">Zeta toxin domain-containing protein</fullName>
    </recommendedName>
</protein>
<reference evidence="4 5" key="1">
    <citation type="submission" date="2010-05" db="EMBL/GenBank/DDBJ databases">
        <title>The Genome Sequence of Thecamonas trahens ATCC 50062.</title>
        <authorList>
            <consortium name="The Broad Institute Genome Sequencing Platform"/>
            <person name="Russ C."/>
            <person name="Cuomo C."/>
            <person name="Shea T."/>
            <person name="Young S.K."/>
            <person name="Zeng Q."/>
            <person name="Koehrsen M."/>
            <person name="Haas B."/>
            <person name="Borodovsky M."/>
            <person name="Guigo R."/>
            <person name="Alvarado L."/>
            <person name="Berlin A."/>
            <person name="Bochicchio J."/>
            <person name="Borenstein D."/>
            <person name="Chapman S."/>
            <person name="Chen Z."/>
            <person name="Freedman E."/>
            <person name="Gellesch M."/>
            <person name="Goldberg J."/>
            <person name="Griggs A."/>
            <person name="Gujja S."/>
            <person name="Heilman E."/>
            <person name="Heiman D."/>
            <person name="Hepburn T."/>
            <person name="Howarth C."/>
            <person name="Jen D."/>
            <person name="Larson L."/>
            <person name="Mehta T."/>
            <person name="Park D."/>
            <person name="Pearson M."/>
            <person name="Roberts A."/>
            <person name="Saif S."/>
            <person name="Shenoy N."/>
            <person name="Sisk P."/>
            <person name="Stolte C."/>
            <person name="Sykes S."/>
            <person name="Thomson T."/>
            <person name="Walk T."/>
            <person name="White J."/>
            <person name="Yandava C."/>
            <person name="Burger G."/>
            <person name="Gray M.W."/>
            <person name="Holland P.W.H."/>
            <person name="King N."/>
            <person name="Lang F.B.F."/>
            <person name="Roger A.J."/>
            <person name="Ruiz-Trillo I."/>
            <person name="Lander E."/>
            <person name="Nusbaum C."/>
        </authorList>
    </citation>
    <scope>NUCLEOTIDE SEQUENCE [LARGE SCALE GENOMIC DNA]</scope>
    <source>
        <strain evidence="4 5">ATCC 50062</strain>
    </source>
</reference>
<evidence type="ECO:0000256" key="2">
    <source>
        <dbReference type="ARBA" id="ARBA00022840"/>
    </source>
</evidence>
<dbReference type="SUPFAM" id="SSF52540">
    <property type="entry name" value="P-loop containing nucleoside triphosphate hydrolases"/>
    <property type="match status" value="1"/>
</dbReference>
<name>A0A0L0D418_THETB</name>
<dbReference type="OMA" id="HIMERVE"/>
<dbReference type="GeneID" id="25562884"/>
<evidence type="ECO:0000256" key="1">
    <source>
        <dbReference type="ARBA" id="ARBA00022741"/>
    </source>
</evidence>
<organism evidence="4 5">
    <name type="scientific">Thecamonas trahens ATCC 50062</name>
    <dbReference type="NCBI Taxonomy" id="461836"/>
    <lineage>
        <taxon>Eukaryota</taxon>
        <taxon>Apusozoa</taxon>
        <taxon>Apusomonadida</taxon>
        <taxon>Apusomonadidae</taxon>
        <taxon>Thecamonas</taxon>
    </lineage>
</organism>
<gene>
    <name evidence="4" type="ORF">AMSG_03271</name>
</gene>
<proteinExistence type="predicted"/>
<dbReference type="Gene3D" id="3.40.50.300">
    <property type="entry name" value="P-loop containing nucleotide triphosphate hydrolases"/>
    <property type="match status" value="1"/>
</dbReference>
<dbReference type="OrthoDB" id="430679at2759"/>
<accession>A0A0L0D418</accession>
<evidence type="ECO:0000259" key="3">
    <source>
        <dbReference type="Pfam" id="PF06414"/>
    </source>
</evidence>
<dbReference type="Pfam" id="PF06414">
    <property type="entry name" value="Zeta_toxin"/>
    <property type="match status" value="1"/>
</dbReference>
<evidence type="ECO:0000313" key="4">
    <source>
        <dbReference type="EMBL" id="KNC46841.1"/>
    </source>
</evidence>
<dbReference type="RefSeq" id="XP_013760114.1">
    <property type="nucleotide sequence ID" value="XM_013904660.1"/>
</dbReference>
<evidence type="ECO:0000313" key="5">
    <source>
        <dbReference type="Proteomes" id="UP000054408"/>
    </source>
</evidence>
<dbReference type="GO" id="GO:0005524">
    <property type="term" value="F:ATP binding"/>
    <property type="evidence" value="ECO:0007669"/>
    <property type="project" value="UniProtKB-KW"/>
</dbReference>
<dbReference type="GO" id="GO:0016301">
    <property type="term" value="F:kinase activity"/>
    <property type="evidence" value="ECO:0007669"/>
    <property type="project" value="InterPro"/>
</dbReference>
<dbReference type="InterPro" id="IPR010488">
    <property type="entry name" value="Zeta_toxin_domain"/>
</dbReference>
<keyword evidence="1" id="KW-0547">Nucleotide-binding</keyword>
<dbReference type="eggNOG" id="ENOG502S1DY">
    <property type="taxonomic scope" value="Eukaryota"/>
</dbReference>
<keyword evidence="2" id="KW-0067">ATP-binding</keyword>